<proteinExistence type="predicted"/>
<feature type="domain" description="GGDEF" evidence="2">
    <location>
        <begin position="163"/>
        <end position="287"/>
    </location>
</feature>
<keyword evidence="1" id="KW-1133">Transmembrane helix</keyword>
<protein>
    <submittedName>
        <fullName evidence="3">GGDEF domain-containing protein, diguanylate cyclase (C-di-GMP synthetase) or its enzymatically inactive variants</fullName>
    </submittedName>
</protein>
<gene>
    <name evidence="3" type="ORF">SAMN02194393_04491</name>
</gene>
<dbReference type="RefSeq" id="WP_170917542.1">
    <property type="nucleotide sequence ID" value="NZ_FUZT01000014.1"/>
</dbReference>
<reference evidence="4" key="1">
    <citation type="submission" date="2017-02" db="EMBL/GenBank/DDBJ databases">
        <authorList>
            <person name="Varghese N."/>
            <person name="Submissions S."/>
        </authorList>
    </citation>
    <scope>NUCLEOTIDE SEQUENCE [LARGE SCALE GENOMIC DNA]</scope>
    <source>
        <strain evidence="4">M1</strain>
    </source>
</reference>
<name>A0A1T5MDQ4_9FIRM</name>
<keyword evidence="1" id="KW-0812">Transmembrane</keyword>
<dbReference type="InterPro" id="IPR043128">
    <property type="entry name" value="Rev_trsase/Diguanyl_cyclase"/>
</dbReference>
<feature type="transmembrane region" description="Helical" evidence="1">
    <location>
        <begin position="40"/>
        <end position="58"/>
    </location>
</feature>
<dbReference type="Pfam" id="PF00990">
    <property type="entry name" value="GGDEF"/>
    <property type="match status" value="1"/>
</dbReference>
<evidence type="ECO:0000259" key="2">
    <source>
        <dbReference type="PROSITE" id="PS50887"/>
    </source>
</evidence>
<sequence length="287" mass="33763">MENKLDNNISKRIDILDTTIITIFFILLITFSYGGLSQNPMNVFIVLFTIMGMVIGYYTNITVGILYSIIFDFVYSSFHIFLNISRAIPIAPDVYFWIVILPIITIMYAYKGKLIKEIQWENARFKKENKELITIDKDTGLRSSQSFFNEIHGYMNISRRYGVEAYLMLIKIKYEREVISILGESKYNKIIMELSKILDKFLREEDKKFILRDMNLFGIILLSNENGGKQVENRLKERIENIEFKEEALINKMKIEVIVGLAKYDEETIDNPYELFNMAKKDMEYDV</sequence>
<dbReference type="STRING" id="36842.SAMN02194393_04491"/>
<dbReference type="EMBL" id="FUZT01000014">
    <property type="protein sequence ID" value="SKC86223.1"/>
    <property type="molecule type" value="Genomic_DNA"/>
</dbReference>
<dbReference type="InterPro" id="IPR000160">
    <property type="entry name" value="GGDEF_dom"/>
</dbReference>
<dbReference type="SUPFAM" id="SSF55073">
    <property type="entry name" value="Nucleotide cyclase"/>
    <property type="match status" value="1"/>
</dbReference>
<feature type="transmembrane region" description="Helical" evidence="1">
    <location>
        <begin position="12"/>
        <end position="34"/>
    </location>
</feature>
<keyword evidence="1" id="KW-0472">Membrane</keyword>
<evidence type="ECO:0000256" key="1">
    <source>
        <dbReference type="SAM" id="Phobius"/>
    </source>
</evidence>
<organism evidence="3 4">
    <name type="scientific">Maledivibacter halophilus</name>
    <dbReference type="NCBI Taxonomy" id="36842"/>
    <lineage>
        <taxon>Bacteria</taxon>
        <taxon>Bacillati</taxon>
        <taxon>Bacillota</taxon>
        <taxon>Clostridia</taxon>
        <taxon>Peptostreptococcales</taxon>
        <taxon>Caminicellaceae</taxon>
        <taxon>Maledivibacter</taxon>
    </lineage>
</organism>
<dbReference type="AlphaFoldDB" id="A0A1T5MDQ4"/>
<dbReference type="Proteomes" id="UP000190285">
    <property type="component" value="Unassembled WGS sequence"/>
</dbReference>
<evidence type="ECO:0000313" key="3">
    <source>
        <dbReference type="EMBL" id="SKC86223.1"/>
    </source>
</evidence>
<dbReference type="InterPro" id="IPR029787">
    <property type="entry name" value="Nucleotide_cyclase"/>
</dbReference>
<evidence type="ECO:0000313" key="4">
    <source>
        <dbReference type="Proteomes" id="UP000190285"/>
    </source>
</evidence>
<accession>A0A1T5MDQ4</accession>
<keyword evidence="4" id="KW-1185">Reference proteome</keyword>
<dbReference type="PROSITE" id="PS50887">
    <property type="entry name" value="GGDEF"/>
    <property type="match status" value="1"/>
</dbReference>
<feature type="transmembrane region" description="Helical" evidence="1">
    <location>
        <begin position="94"/>
        <end position="110"/>
    </location>
</feature>
<dbReference type="Gene3D" id="3.30.70.270">
    <property type="match status" value="1"/>
</dbReference>